<keyword evidence="3" id="KW-0288">FMN</keyword>
<reference evidence="7" key="1">
    <citation type="journal article" date="2020" name="Nat. Commun.">
        <title>Large-scale genome sequencing of mycorrhizal fungi provides insights into the early evolution of symbiotic traits.</title>
        <authorList>
            <person name="Miyauchi S."/>
            <person name="Kiss E."/>
            <person name="Kuo A."/>
            <person name="Drula E."/>
            <person name="Kohler A."/>
            <person name="Sanchez-Garcia M."/>
            <person name="Morin E."/>
            <person name="Andreopoulos B."/>
            <person name="Barry K.W."/>
            <person name="Bonito G."/>
            <person name="Buee M."/>
            <person name="Carver A."/>
            <person name="Chen C."/>
            <person name="Cichocki N."/>
            <person name="Clum A."/>
            <person name="Culley D."/>
            <person name="Crous P.W."/>
            <person name="Fauchery L."/>
            <person name="Girlanda M."/>
            <person name="Hayes R.D."/>
            <person name="Keri Z."/>
            <person name="LaButti K."/>
            <person name="Lipzen A."/>
            <person name="Lombard V."/>
            <person name="Magnuson J."/>
            <person name="Maillard F."/>
            <person name="Murat C."/>
            <person name="Nolan M."/>
            <person name="Ohm R.A."/>
            <person name="Pangilinan J."/>
            <person name="Pereira M.F."/>
            <person name="Perotto S."/>
            <person name="Peter M."/>
            <person name="Pfister S."/>
            <person name="Riley R."/>
            <person name="Sitrit Y."/>
            <person name="Stielow J.B."/>
            <person name="Szollosi G."/>
            <person name="Zifcakova L."/>
            <person name="Stursova M."/>
            <person name="Spatafora J.W."/>
            <person name="Tedersoo L."/>
            <person name="Vaario L.M."/>
            <person name="Yamada A."/>
            <person name="Yan M."/>
            <person name="Wang P."/>
            <person name="Xu J."/>
            <person name="Bruns T."/>
            <person name="Baldrian P."/>
            <person name="Vilgalys R."/>
            <person name="Dunand C."/>
            <person name="Henrissat B."/>
            <person name="Grigoriev I.V."/>
            <person name="Hibbett D."/>
            <person name="Nagy L.G."/>
            <person name="Martin F.M."/>
        </authorList>
    </citation>
    <scope>NUCLEOTIDE SEQUENCE</scope>
    <source>
        <strain evidence="7">UP504</strain>
    </source>
</reference>
<dbReference type="InterPro" id="IPR001155">
    <property type="entry name" value="OxRdtase_FMN_N"/>
</dbReference>
<dbReference type="Proteomes" id="UP000886523">
    <property type="component" value="Unassembled WGS sequence"/>
</dbReference>
<evidence type="ECO:0000259" key="6">
    <source>
        <dbReference type="Pfam" id="PF00724"/>
    </source>
</evidence>
<gene>
    <name evidence="7" type="ORF">BS47DRAFT_1489029</name>
</gene>
<evidence type="ECO:0000256" key="2">
    <source>
        <dbReference type="ARBA" id="ARBA00022630"/>
    </source>
</evidence>
<evidence type="ECO:0000256" key="5">
    <source>
        <dbReference type="ARBA" id="ARBA00023002"/>
    </source>
</evidence>
<feature type="domain" description="NADH:flavin oxidoreductase/NADH oxidase N-terminal" evidence="6">
    <location>
        <begin position="1"/>
        <end position="195"/>
    </location>
</feature>
<dbReference type="AlphaFoldDB" id="A0A9P6DMM4"/>
<dbReference type="Pfam" id="PF00724">
    <property type="entry name" value="Oxidored_FMN"/>
    <property type="match status" value="1"/>
</dbReference>
<evidence type="ECO:0000256" key="3">
    <source>
        <dbReference type="ARBA" id="ARBA00022643"/>
    </source>
</evidence>
<dbReference type="InterPro" id="IPR013785">
    <property type="entry name" value="Aldolase_TIM"/>
</dbReference>
<dbReference type="GO" id="GO:0050661">
    <property type="term" value="F:NADP binding"/>
    <property type="evidence" value="ECO:0007669"/>
    <property type="project" value="InterPro"/>
</dbReference>
<dbReference type="EMBL" id="MU129091">
    <property type="protein sequence ID" value="KAF9507052.1"/>
    <property type="molecule type" value="Genomic_DNA"/>
</dbReference>
<protein>
    <recommendedName>
        <fullName evidence="6">NADH:flavin oxidoreductase/NADH oxidase N-terminal domain-containing protein</fullName>
    </recommendedName>
</protein>
<proteinExistence type="predicted"/>
<comment type="cofactor">
    <cofactor evidence="1">
        <name>FMN</name>
        <dbReference type="ChEBI" id="CHEBI:58210"/>
    </cofactor>
</comment>
<comment type="caution">
    <text evidence="7">The sequence shown here is derived from an EMBL/GenBank/DDBJ whole genome shotgun (WGS) entry which is preliminary data.</text>
</comment>
<dbReference type="PANTHER" id="PTHR43303">
    <property type="entry name" value="NADPH DEHYDROGENASE C23G7.10C-RELATED"/>
    <property type="match status" value="1"/>
</dbReference>
<evidence type="ECO:0000256" key="4">
    <source>
        <dbReference type="ARBA" id="ARBA00022857"/>
    </source>
</evidence>
<dbReference type="SUPFAM" id="SSF51395">
    <property type="entry name" value="FMN-linked oxidoreductases"/>
    <property type="match status" value="1"/>
</dbReference>
<dbReference type="InterPro" id="IPR044152">
    <property type="entry name" value="YqjM-like"/>
</dbReference>
<dbReference type="OrthoDB" id="72788at2759"/>
<keyword evidence="4" id="KW-0521">NADP</keyword>
<dbReference type="GO" id="GO:0010181">
    <property type="term" value="F:FMN binding"/>
    <property type="evidence" value="ECO:0007669"/>
    <property type="project" value="InterPro"/>
</dbReference>
<dbReference type="Gene3D" id="3.20.20.70">
    <property type="entry name" value="Aldolase class I"/>
    <property type="match status" value="2"/>
</dbReference>
<evidence type="ECO:0000313" key="8">
    <source>
        <dbReference type="Proteomes" id="UP000886523"/>
    </source>
</evidence>
<accession>A0A9P6DMM4</accession>
<evidence type="ECO:0000313" key="7">
    <source>
        <dbReference type="EMBL" id="KAF9507052.1"/>
    </source>
</evidence>
<dbReference type="PANTHER" id="PTHR43303:SF4">
    <property type="entry name" value="NADPH DEHYDROGENASE C23G7.10C-RELATED"/>
    <property type="match status" value="1"/>
</dbReference>
<keyword evidence="5" id="KW-0560">Oxidoreductase</keyword>
<dbReference type="GO" id="GO:0003959">
    <property type="term" value="F:NADPH dehydrogenase activity"/>
    <property type="evidence" value="ECO:0007669"/>
    <property type="project" value="InterPro"/>
</dbReference>
<sequence>MCQYSSVNGSPTDWHLVHIGSFTTHGAGAILMEAADVVPEGRISPQDAGFWSDDHIPAYKRIVDFIHAQGTMIGIQLAHAGCKASTRAPWAVTDFQGVNHGINHAPEEEGGWPDQVEGPSDIPFAPGYPIPKPMTLEYINQLEDKYGAATCQAAAAGFDFLEIHGAHGYLVHNFLSPLSNAREDKYGGSLENRFRATDWAEGLEKDESTGVWRQWGIEQSSMLSHRLASEANVDLINVSSGGNWAAQKIKIGPAYQARPFVEHIKKAVPNVLISTVGLITRGKQAKQLLQDGKADVVFLAKELLRNVDFPLKVCTP</sequence>
<organism evidence="7 8">
    <name type="scientific">Hydnum rufescens UP504</name>
    <dbReference type="NCBI Taxonomy" id="1448309"/>
    <lineage>
        <taxon>Eukaryota</taxon>
        <taxon>Fungi</taxon>
        <taxon>Dikarya</taxon>
        <taxon>Basidiomycota</taxon>
        <taxon>Agaricomycotina</taxon>
        <taxon>Agaricomycetes</taxon>
        <taxon>Cantharellales</taxon>
        <taxon>Hydnaceae</taxon>
        <taxon>Hydnum</taxon>
    </lineage>
</organism>
<name>A0A9P6DMM4_9AGAM</name>
<keyword evidence="2" id="KW-0285">Flavoprotein</keyword>
<keyword evidence="8" id="KW-1185">Reference proteome</keyword>
<evidence type="ECO:0000256" key="1">
    <source>
        <dbReference type="ARBA" id="ARBA00001917"/>
    </source>
</evidence>